<proteinExistence type="inferred from homology"/>
<dbReference type="EMBL" id="ML976991">
    <property type="protein sequence ID" value="KAF1956681.1"/>
    <property type="molecule type" value="Genomic_DNA"/>
</dbReference>
<dbReference type="PANTHER" id="PTHR24320">
    <property type="entry name" value="RETINOL DEHYDROGENASE"/>
    <property type="match status" value="1"/>
</dbReference>
<sequence>MVLCAGIQHPGEIRYTSDGIEKHFGVNHTTPADVSAPSTSSIEKNSGMNRYLTSKLANVLWALALSRHLASSSSNRTAVAFDPGLVPGTAMLREAGAVMRFMAGKLGPYLVPVMRMVMNPNVHTVEQSAGNLAWVVESEDVMAKRGVYYEGGKETEVSIVAGNQRKQEELWEWTIQRVAEGIEERERFGRLE</sequence>
<keyword evidence="4" id="KW-1185">Reference proteome</keyword>
<evidence type="ECO:0008006" key="5">
    <source>
        <dbReference type="Google" id="ProtNLM"/>
    </source>
</evidence>
<dbReference type="Gene3D" id="3.40.50.720">
    <property type="entry name" value="NAD(P)-binding Rossmann-like Domain"/>
    <property type="match status" value="1"/>
</dbReference>
<organism evidence="3 4">
    <name type="scientific">Byssothecium circinans</name>
    <dbReference type="NCBI Taxonomy" id="147558"/>
    <lineage>
        <taxon>Eukaryota</taxon>
        <taxon>Fungi</taxon>
        <taxon>Dikarya</taxon>
        <taxon>Ascomycota</taxon>
        <taxon>Pezizomycotina</taxon>
        <taxon>Dothideomycetes</taxon>
        <taxon>Pleosporomycetidae</taxon>
        <taxon>Pleosporales</taxon>
        <taxon>Massarineae</taxon>
        <taxon>Massarinaceae</taxon>
        <taxon>Byssothecium</taxon>
    </lineage>
</organism>
<evidence type="ECO:0000313" key="3">
    <source>
        <dbReference type="EMBL" id="KAF1956681.1"/>
    </source>
</evidence>
<keyword evidence="2" id="KW-0560">Oxidoreductase</keyword>
<dbReference type="Proteomes" id="UP000800035">
    <property type="component" value="Unassembled WGS sequence"/>
</dbReference>
<dbReference type="GO" id="GO:0016491">
    <property type="term" value="F:oxidoreductase activity"/>
    <property type="evidence" value="ECO:0007669"/>
    <property type="project" value="UniProtKB-KW"/>
</dbReference>
<name>A0A6A5TVK2_9PLEO</name>
<gene>
    <name evidence="3" type="ORF">CC80DRAFT_562308</name>
</gene>
<evidence type="ECO:0000313" key="4">
    <source>
        <dbReference type="Proteomes" id="UP000800035"/>
    </source>
</evidence>
<comment type="similarity">
    <text evidence="1">Belongs to the short-chain dehydrogenases/reductases (SDR) family.</text>
</comment>
<protein>
    <recommendedName>
        <fullName evidence="5">NAD(P)-binding protein</fullName>
    </recommendedName>
</protein>
<accession>A0A6A5TVK2</accession>
<dbReference type="PANTHER" id="PTHR24320:SF148">
    <property type="entry name" value="NAD(P)-BINDING ROSSMANN-FOLD SUPERFAMILY PROTEIN"/>
    <property type="match status" value="1"/>
</dbReference>
<evidence type="ECO:0000256" key="1">
    <source>
        <dbReference type="ARBA" id="ARBA00006484"/>
    </source>
</evidence>
<dbReference type="AlphaFoldDB" id="A0A6A5TVK2"/>
<dbReference type="InterPro" id="IPR036291">
    <property type="entry name" value="NAD(P)-bd_dom_sf"/>
</dbReference>
<dbReference type="OrthoDB" id="542013at2759"/>
<reference evidence="3" key="1">
    <citation type="journal article" date="2020" name="Stud. Mycol.">
        <title>101 Dothideomycetes genomes: a test case for predicting lifestyles and emergence of pathogens.</title>
        <authorList>
            <person name="Haridas S."/>
            <person name="Albert R."/>
            <person name="Binder M."/>
            <person name="Bloem J."/>
            <person name="Labutti K."/>
            <person name="Salamov A."/>
            <person name="Andreopoulos B."/>
            <person name="Baker S."/>
            <person name="Barry K."/>
            <person name="Bills G."/>
            <person name="Bluhm B."/>
            <person name="Cannon C."/>
            <person name="Castanera R."/>
            <person name="Culley D."/>
            <person name="Daum C."/>
            <person name="Ezra D."/>
            <person name="Gonzalez J."/>
            <person name="Henrissat B."/>
            <person name="Kuo A."/>
            <person name="Liang C."/>
            <person name="Lipzen A."/>
            <person name="Lutzoni F."/>
            <person name="Magnuson J."/>
            <person name="Mondo S."/>
            <person name="Nolan M."/>
            <person name="Ohm R."/>
            <person name="Pangilinan J."/>
            <person name="Park H.-J."/>
            <person name="Ramirez L."/>
            <person name="Alfaro M."/>
            <person name="Sun H."/>
            <person name="Tritt A."/>
            <person name="Yoshinaga Y."/>
            <person name="Zwiers L.-H."/>
            <person name="Turgeon B."/>
            <person name="Goodwin S."/>
            <person name="Spatafora J."/>
            <person name="Crous P."/>
            <person name="Grigoriev I."/>
        </authorList>
    </citation>
    <scope>NUCLEOTIDE SEQUENCE</scope>
    <source>
        <strain evidence="3">CBS 675.92</strain>
    </source>
</reference>
<dbReference type="SUPFAM" id="SSF51735">
    <property type="entry name" value="NAD(P)-binding Rossmann-fold domains"/>
    <property type="match status" value="1"/>
</dbReference>
<evidence type="ECO:0000256" key="2">
    <source>
        <dbReference type="ARBA" id="ARBA00023002"/>
    </source>
</evidence>